<gene>
    <name evidence="2" type="ORF">ONE63_003692</name>
</gene>
<dbReference type="Pfam" id="PF15389">
    <property type="entry name" value="DUF4612"/>
    <property type="match status" value="1"/>
</dbReference>
<evidence type="ECO:0000313" key="2">
    <source>
        <dbReference type="EMBL" id="KAJ1520580.1"/>
    </source>
</evidence>
<dbReference type="EMBL" id="JAPTSV010000014">
    <property type="protein sequence ID" value="KAJ1520580.1"/>
    <property type="molecule type" value="Genomic_DNA"/>
</dbReference>
<evidence type="ECO:0000313" key="3">
    <source>
        <dbReference type="Proteomes" id="UP001075354"/>
    </source>
</evidence>
<reference evidence="2" key="1">
    <citation type="submission" date="2022-12" db="EMBL/GenBank/DDBJ databases">
        <title>Chromosome-level genome assembly of the bean flower thrips Megalurothrips usitatus.</title>
        <authorList>
            <person name="Ma L."/>
            <person name="Liu Q."/>
            <person name="Li H."/>
            <person name="Cai W."/>
        </authorList>
    </citation>
    <scope>NUCLEOTIDE SEQUENCE</scope>
    <source>
        <strain evidence="2">Cailab_2022a</strain>
    </source>
</reference>
<keyword evidence="3" id="KW-1185">Reference proteome</keyword>
<sequence>MEWKRRSGSDAGSDEEGDEAAPLNVADGEVKDAVKDEDVVLDGEDAAAPSSVLLPHNYVPHIEVSASQQDFFRVLDMKVESGPELDPDDEAEKLREEARLQPLLEEWERACSRLALRDGARDGLRELEQRREPRHLQSYTGRPGETWYPAKGFQPYPGGGGGAWTQPYPGYSQGYSQSYGQGYGQGYNISQGYGAGLGQDPGQSIDPYYYGLALRYGHAGPGAAPVLTSGITSGITSGLTSGIASGMGSGLGSGITPGVTSGIGSGLGPGGAVLGSGLGFGSGLGPGFGSEYVSGLGSGLGGPGLRHLPRPPELASSMVQLDKSGAARTRLA</sequence>
<comment type="caution">
    <text evidence="2">The sequence shown here is derived from an EMBL/GenBank/DDBJ whole genome shotgun (WGS) entry which is preliminary data.</text>
</comment>
<dbReference type="Proteomes" id="UP001075354">
    <property type="component" value="Chromosome 14"/>
</dbReference>
<protein>
    <submittedName>
        <fullName evidence="2">Uncharacterized protein</fullName>
    </submittedName>
</protein>
<feature type="region of interest" description="Disordered" evidence="1">
    <location>
        <begin position="303"/>
        <end position="332"/>
    </location>
</feature>
<organism evidence="2 3">
    <name type="scientific">Megalurothrips usitatus</name>
    <name type="common">bean blossom thrips</name>
    <dbReference type="NCBI Taxonomy" id="439358"/>
    <lineage>
        <taxon>Eukaryota</taxon>
        <taxon>Metazoa</taxon>
        <taxon>Ecdysozoa</taxon>
        <taxon>Arthropoda</taxon>
        <taxon>Hexapoda</taxon>
        <taxon>Insecta</taxon>
        <taxon>Pterygota</taxon>
        <taxon>Neoptera</taxon>
        <taxon>Paraneoptera</taxon>
        <taxon>Thysanoptera</taxon>
        <taxon>Terebrantia</taxon>
        <taxon>Thripoidea</taxon>
        <taxon>Thripidae</taxon>
        <taxon>Megalurothrips</taxon>
    </lineage>
</organism>
<evidence type="ECO:0000256" key="1">
    <source>
        <dbReference type="SAM" id="MobiDB-lite"/>
    </source>
</evidence>
<dbReference type="AlphaFoldDB" id="A0AAV7X6B6"/>
<proteinExistence type="predicted"/>
<name>A0AAV7X6B6_9NEOP</name>
<feature type="region of interest" description="Disordered" evidence="1">
    <location>
        <begin position="1"/>
        <end position="31"/>
    </location>
</feature>
<accession>A0AAV7X6B6</accession>
<dbReference type="InterPro" id="IPR027967">
    <property type="entry name" value="DUF4612"/>
</dbReference>